<keyword evidence="5 7" id="KW-1133">Transmembrane helix</keyword>
<evidence type="ECO:0000256" key="4">
    <source>
        <dbReference type="ARBA" id="ARBA00022692"/>
    </source>
</evidence>
<dbReference type="GO" id="GO:0055085">
    <property type="term" value="P:transmembrane transport"/>
    <property type="evidence" value="ECO:0007669"/>
    <property type="project" value="InterPro"/>
</dbReference>
<name>A0A2S9IVU5_9HYPH</name>
<evidence type="ECO:0000256" key="6">
    <source>
        <dbReference type="ARBA" id="ARBA00023136"/>
    </source>
</evidence>
<dbReference type="Proteomes" id="UP000239434">
    <property type="component" value="Unassembled WGS sequence"/>
</dbReference>
<proteinExistence type="inferred from homology"/>
<comment type="caution">
    <text evidence="9">The sequence shown here is derived from an EMBL/GenBank/DDBJ whole genome shotgun (WGS) entry which is preliminary data.</text>
</comment>
<dbReference type="AlphaFoldDB" id="A0A2S9IVU5"/>
<comment type="similarity">
    <text evidence="7">Belongs to the binding-protein-dependent transport system permease family.</text>
</comment>
<evidence type="ECO:0000256" key="1">
    <source>
        <dbReference type="ARBA" id="ARBA00004651"/>
    </source>
</evidence>
<dbReference type="SUPFAM" id="SSF161098">
    <property type="entry name" value="MetI-like"/>
    <property type="match status" value="1"/>
</dbReference>
<reference evidence="9 10" key="1">
    <citation type="submission" date="2018-02" db="EMBL/GenBank/DDBJ databases">
        <title>The draft genome of Phyllobacterium sp. 1N-3.</title>
        <authorList>
            <person name="Liu L."/>
            <person name="Li L."/>
            <person name="Zhang X."/>
            <person name="Wang T."/>
            <person name="Liang L."/>
        </authorList>
    </citation>
    <scope>NUCLEOTIDE SEQUENCE [LARGE SCALE GENOMIC DNA]</scope>
    <source>
        <strain evidence="9 10">1N-3</strain>
    </source>
</reference>
<keyword evidence="6 7" id="KW-0472">Membrane</keyword>
<feature type="transmembrane region" description="Helical" evidence="7">
    <location>
        <begin position="6"/>
        <end position="24"/>
    </location>
</feature>
<protein>
    <submittedName>
        <fullName evidence="9">ABC transporter permease</fullName>
    </submittedName>
</protein>
<evidence type="ECO:0000256" key="3">
    <source>
        <dbReference type="ARBA" id="ARBA00022475"/>
    </source>
</evidence>
<keyword evidence="10" id="KW-1185">Reference proteome</keyword>
<evidence type="ECO:0000259" key="8">
    <source>
        <dbReference type="PROSITE" id="PS50928"/>
    </source>
</evidence>
<evidence type="ECO:0000256" key="7">
    <source>
        <dbReference type="RuleBase" id="RU363032"/>
    </source>
</evidence>
<dbReference type="PANTHER" id="PTHR30151:SF0">
    <property type="entry name" value="ABC TRANSPORTER PERMEASE PROTEIN MJ0413-RELATED"/>
    <property type="match status" value="1"/>
</dbReference>
<evidence type="ECO:0000313" key="9">
    <source>
        <dbReference type="EMBL" id="PRD44649.1"/>
    </source>
</evidence>
<evidence type="ECO:0000313" key="10">
    <source>
        <dbReference type="Proteomes" id="UP000239434"/>
    </source>
</evidence>
<feature type="transmembrane region" description="Helical" evidence="7">
    <location>
        <begin position="162"/>
        <end position="183"/>
    </location>
</feature>
<accession>A0A2S9IVU5</accession>
<feature type="transmembrane region" description="Helical" evidence="7">
    <location>
        <begin position="60"/>
        <end position="81"/>
    </location>
</feature>
<dbReference type="Pfam" id="PF00528">
    <property type="entry name" value="BPD_transp_1"/>
    <property type="match status" value="1"/>
</dbReference>
<feature type="transmembrane region" description="Helical" evidence="7">
    <location>
        <begin position="93"/>
        <end position="114"/>
    </location>
</feature>
<feature type="domain" description="ABC transmembrane type-1" evidence="8">
    <location>
        <begin position="56"/>
        <end position="236"/>
    </location>
</feature>
<sequence length="250" mass="27407">MTLFGYRIPMMASLIVWGLLWEIVGRLDLIFLIPPLSGIFEAGVHLVQTGSWQAASMITLRSFALGMTLAIGIGVPLGILMGRFKAVDNLMGLWVNMFVSAPLSALVPVLMILFGLGETTVVVTVFLFAVWIIVLDARAGVTQVPQSLIEMGRSYGANGWTLFTKIILLSALPEILAGIRIGLIRGVKGVVIGQILVSIIGYGELFELFSRSFEMESFWALTMILFVAAMLLSALIELFEKRVEYYAGER</sequence>
<keyword evidence="3" id="KW-1003">Cell membrane</keyword>
<organism evidence="9 10">
    <name type="scientific">Phyllobacterium phragmitis</name>
    <dbReference type="NCBI Taxonomy" id="2670329"/>
    <lineage>
        <taxon>Bacteria</taxon>
        <taxon>Pseudomonadati</taxon>
        <taxon>Pseudomonadota</taxon>
        <taxon>Alphaproteobacteria</taxon>
        <taxon>Hyphomicrobiales</taxon>
        <taxon>Phyllobacteriaceae</taxon>
        <taxon>Phyllobacterium</taxon>
    </lineage>
</organism>
<dbReference type="GO" id="GO:0005886">
    <property type="term" value="C:plasma membrane"/>
    <property type="evidence" value="ECO:0007669"/>
    <property type="project" value="UniProtKB-SubCell"/>
</dbReference>
<dbReference type="RefSeq" id="WP_105740731.1">
    <property type="nucleotide sequence ID" value="NZ_PVBR01000003.1"/>
</dbReference>
<keyword evidence="4 7" id="KW-0812">Transmembrane</keyword>
<evidence type="ECO:0000256" key="2">
    <source>
        <dbReference type="ARBA" id="ARBA00022448"/>
    </source>
</evidence>
<dbReference type="PANTHER" id="PTHR30151">
    <property type="entry name" value="ALKANE SULFONATE ABC TRANSPORTER-RELATED, MEMBRANE SUBUNIT"/>
    <property type="match status" value="1"/>
</dbReference>
<gene>
    <name evidence="9" type="ORF">C5748_04390</name>
</gene>
<feature type="transmembrane region" description="Helical" evidence="7">
    <location>
        <begin position="218"/>
        <end position="236"/>
    </location>
</feature>
<dbReference type="InterPro" id="IPR035906">
    <property type="entry name" value="MetI-like_sf"/>
</dbReference>
<feature type="transmembrane region" description="Helical" evidence="7">
    <location>
        <begin position="120"/>
        <end position="141"/>
    </location>
</feature>
<dbReference type="InterPro" id="IPR000515">
    <property type="entry name" value="MetI-like"/>
</dbReference>
<evidence type="ECO:0000256" key="5">
    <source>
        <dbReference type="ARBA" id="ARBA00022989"/>
    </source>
</evidence>
<dbReference type="CDD" id="cd06261">
    <property type="entry name" value="TM_PBP2"/>
    <property type="match status" value="1"/>
</dbReference>
<dbReference type="Gene3D" id="1.10.3720.10">
    <property type="entry name" value="MetI-like"/>
    <property type="match status" value="1"/>
</dbReference>
<comment type="subcellular location">
    <subcellularLocation>
        <location evidence="1 7">Cell membrane</location>
        <topology evidence="1 7">Multi-pass membrane protein</topology>
    </subcellularLocation>
</comment>
<dbReference type="EMBL" id="PVBR01000003">
    <property type="protein sequence ID" value="PRD44649.1"/>
    <property type="molecule type" value="Genomic_DNA"/>
</dbReference>
<dbReference type="PROSITE" id="PS50928">
    <property type="entry name" value="ABC_TM1"/>
    <property type="match status" value="1"/>
</dbReference>
<keyword evidence="2 7" id="KW-0813">Transport</keyword>